<dbReference type="AlphaFoldDB" id="A0A139XHR6"/>
<organism evidence="1 2">
    <name type="scientific">Scytonema hofmannii PCC 7110</name>
    <dbReference type="NCBI Taxonomy" id="128403"/>
    <lineage>
        <taxon>Bacteria</taxon>
        <taxon>Bacillati</taxon>
        <taxon>Cyanobacteriota</taxon>
        <taxon>Cyanophyceae</taxon>
        <taxon>Nostocales</taxon>
        <taxon>Scytonemataceae</taxon>
        <taxon>Scytonema</taxon>
    </lineage>
</organism>
<comment type="caution">
    <text evidence="1">The sequence shown here is derived from an EMBL/GenBank/DDBJ whole genome shotgun (WGS) entry which is preliminary data.</text>
</comment>
<evidence type="ECO:0000313" key="1">
    <source>
        <dbReference type="EMBL" id="KYC44235.1"/>
    </source>
</evidence>
<evidence type="ECO:0008006" key="3">
    <source>
        <dbReference type="Google" id="ProtNLM"/>
    </source>
</evidence>
<proteinExistence type="predicted"/>
<dbReference type="STRING" id="128403.WA1_02550"/>
<reference evidence="1 2" key="1">
    <citation type="journal article" date="2013" name="Genome Biol. Evol.">
        <title>Genomes of Stigonematalean cyanobacteria (subsection V) and the evolution of oxygenic photosynthesis from prokaryotes to plastids.</title>
        <authorList>
            <person name="Dagan T."/>
            <person name="Roettger M."/>
            <person name="Stucken K."/>
            <person name="Landan G."/>
            <person name="Koch R."/>
            <person name="Major P."/>
            <person name="Gould S.B."/>
            <person name="Goremykin V.V."/>
            <person name="Rippka R."/>
            <person name="Tandeau de Marsac N."/>
            <person name="Gugger M."/>
            <person name="Lockhart P.J."/>
            <person name="Allen J.F."/>
            <person name="Brune I."/>
            <person name="Maus I."/>
            <person name="Puhler A."/>
            <person name="Martin W.F."/>
        </authorList>
    </citation>
    <scope>NUCLEOTIDE SEQUENCE [LARGE SCALE GENOMIC DNA]</scope>
    <source>
        <strain evidence="1 2">PCC 7110</strain>
    </source>
</reference>
<dbReference type="EMBL" id="ANNX02000012">
    <property type="protein sequence ID" value="KYC44235.1"/>
    <property type="molecule type" value="Genomic_DNA"/>
</dbReference>
<protein>
    <recommendedName>
        <fullName evidence="3">HipA-like C-terminal domain-containing protein</fullName>
    </recommendedName>
</protein>
<gene>
    <name evidence="1" type="ORF">WA1_02550</name>
</gene>
<accession>A0A139XHR6</accession>
<dbReference type="Gene3D" id="1.10.1070.20">
    <property type="match status" value="1"/>
</dbReference>
<name>A0A139XHR6_9CYAN</name>
<dbReference type="Proteomes" id="UP000076925">
    <property type="component" value="Unassembled WGS sequence"/>
</dbReference>
<sequence>MSQHTIDVVLEVIAGESVNLPIDWTPPSGIQKAVDVFVGYLLLDAWIGNGDRHHENWGIVRMKTASTSEETQHLAPTYDHASSLGRDLSDSQRQKRSVEAYANKCFSAFYGSVDDRKTLKTFDVFSLVAHRYPEAACVWLERLENISKVDILDIFNRINRSRISPDASRFAQSILEINCHRLLTLRETLL</sequence>
<evidence type="ECO:0000313" key="2">
    <source>
        <dbReference type="Proteomes" id="UP000076925"/>
    </source>
</evidence>
<keyword evidence="2" id="KW-1185">Reference proteome</keyword>